<evidence type="ECO:0000256" key="9">
    <source>
        <dbReference type="ARBA" id="ARBA00038276"/>
    </source>
</evidence>
<dbReference type="Gene3D" id="3.30.460.10">
    <property type="entry name" value="Beta Polymerase, domain 2"/>
    <property type="match status" value="1"/>
</dbReference>
<evidence type="ECO:0000256" key="8">
    <source>
        <dbReference type="ARBA" id="ARBA00022842"/>
    </source>
</evidence>
<protein>
    <submittedName>
        <fullName evidence="11">Nucleotidyltransferase family protein</fullName>
    </submittedName>
</protein>
<dbReference type="PANTHER" id="PTHR33571">
    <property type="entry name" value="SSL8005 PROTEIN"/>
    <property type="match status" value="1"/>
</dbReference>
<reference evidence="12" key="1">
    <citation type="journal article" date="2019" name="Int. J. Syst. Evol. Microbiol.">
        <title>The Global Catalogue of Microorganisms (GCM) 10K type strain sequencing project: providing services to taxonomists for standard genome sequencing and annotation.</title>
        <authorList>
            <consortium name="The Broad Institute Genomics Platform"/>
            <consortium name="The Broad Institute Genome Sequencing Center for Infectious Disease"/>
            <person name="Wu L."/>
            <person name="Ma J."/>
        </authorList>
    </citation>
    <scope>NUCLEOTIDE SEQUENCE [LARGE SCALE GENOMIC DNA]</scope>
    <source>
        <strain evidence="12">CCUG 63830</strain>
    </source>
</reference>
<keyword evidence="7" id="KW-0067">ATP-binding</keyword>
<keyword evidence="3" id="KW-0808">Transferase</keyword>
<evidence type="ECO:0000256" key="3">
    <source>
        <dbReference type="ARBA" id="ARBA00022679"/>
    </source>
</evidence>
<evidence type="ECO:0000313" key="11">
    <source>
        <dbReference type="EMBL" id="MFC6661699.1"/>
    </source>
</evidence>
<dbReference type="Proteomes" id="UP001596317">
    <property type="component" value="Unassembled WGS sequence"/>
</dbReference>
<evidence type="ECO:0000256" key="7">
    <source>
        <dbReference type="ARBA" id="ARBA00022840"/>
    </source>
</evidence>
<keyword evidence="12" id="KW-1185">Reference proteome</keyword>
<organism evidence="11 12">
    <name type="scientific">Deinococcus multiflagellatus</name>
    <dbReference type="NCBI Taxonomy" id="1656887"/>
    <lineage>
        <taxon>Bacteria</taxon>
        <taxon>Thermotogati</taxon>
        <taxon>Deinococcota</taxon>
        <taxon>Deinococci</taxon>
        <taxon>Deinococcales</taxon>
        <taxon>Deinococcaceae</taxon>
        <taxon>Deinococcus</taxon>
    </lineage>
</organism>
<evidence type="ECO:0000256" key="1">
    <source>
        <dbReference type="ARBA" id="ARBA00001946"/>
    </source>
</evidence>
<dbReference type="EMBL" id="JBHSWB010000001">
    <property type="protein sequence ID" value="MFC6661699.1"/>
    <property type="molecule type" value="Genomic_DNA"/>
</dbReference>
<keyword evidence="8" id="KW-0460">Magnesium</keyword>
<dbReference type="InterPro" id="IPR052038">
    <property type="entry name" value="Type-VII_TA_antitoxin"/>
</dbReference>
<gene>
    <name evidence="11" type="ORF">ACFP90_16200</name>
</gene>
<evidence type="ECO:0000256" key="4">
    <source>
        <dbReference type="ARBA" id="ARBA00022695"/>
    </source>
</evidence>
<dbReference type="SUPFAM" id="SSF81301">
    <property type="entry name" value="Nucleotidyltransferase"/>
    <property type="match status" value="1"/>
</dbReference>
<keyword evidence="2" id="KW-1277">Toxin-antitoxin system</keyword>
<dbReference type="PANTHER" id="PTHR33571:SF12">
    <property type="entry name" value="BSL3053 PROTEIN"/>
    <property type="match status" value="1"/>
</dbReference>
<dbReference type="Pfam" id="PF01909">
    <property type="entry name" value="NTP_transf_2"/>
    <property type="match status" value="1"/>
</dbReference>
<evidence type="ECO:0000256" key="5">
    <source>
        <dbReference type="ARBA" id="ARBA00022723"/>
    </source>
</evidence>
<proteinExistence type="inferred from homology"/>
<keyword evidence="4" id="KW-0548">Nucleotidyltransferase</keyword>
<name>A0ABW1ZPP4_9DEIO</name>
<comment type="similarity">
    <text evidence="9">Belongs to the MntA antitoxin family.</text>
</comment>
<evidence type="ECO:0000259" key="10">
    <source>
        <dbReference type="Pfam" id="PF01909"/>
    </source>
</evidence>
<comment type="cofactor">
    <cofactor evidence="1">
        <name>Mg(2+)</name>
        <dbReference type="ChEBI" id="CHEBI:18420"/>
    </cofactor>
</comment>
<evidence type="ECO:0000256" key="6">
    <source>
        <dbReference type="ARBA" id="ARBA00022741"/>
    </source>
</evidence>
<evidence type="ECO:0000256" key="2">
    <source>
        <dbReference type="ARBA" id="ARBA00022649"/>
    </source>
</evidence>
<comment type="caution">
    <text evidence="11">The sequence shown here is derived from an EMBL/GenBank/DDBJ whole genome shotgun (WGS) entry which is preliminary data.</text>
</comment>
<keyword evidence="5" id="KW-0479">Metal-binding</keyword>
<sequence length="146" mass="15390">MTGTEPLFPEALRLSTIAAALRGTQPLWAGLGVVRVRVFGSVARGEATPASDIDLLVDFDPALSRGLLDLMRAREVFEAALGRRVDVVTPGALRPPCAARFWPTRWTSCRCPTPRPAATAPNAGAGGCTTCWAPLTGWPSTPPGIP</sequence>
<evidence type="ECO:0000313" key="12">
    <source>
        <dbReference type="Proteomes" id="UP001596317"/>
    </source>
</evidence>
<dbReference type="InterPro" id="IPR043519">
    <property type="entry name" value="NT_sf"/>
</dbReference>
<feature type="domain" description="Polymerase nucleotidyl transferase" evidence="10">
    <location>
        <begin position="33"/>
        <end position="94"/>
    </location>
</feature>
<dbReference type="RefSeq" id="WP_380057304.1">
    <property type="nucleotide sequence ID" value="NZ_JBHSWB010000001.1"/>
</dbReference>
<keyword evidence="6" id="KW-0547">Nucleotide-binding</keyword>
<dbReference type="InterPro" id="IPR002934">
    <property type="entry name" value="Polymerase_NTP_transf_dom"/>
</dbReference>
<dbReference type="CDD" id="cd05403">
    <property type="entry name" value="NT_KNTase_like"/>
    <property type="match status" value="1"/>
</dbReference>
<accession>A0ABW1ZPP4</accession>